<evidence type="ECO:0000313" key="2">
    <source>
        <dbReference type="Proteomes" id="UP001566132"/>
    </source>
</evidence>
<reference evidence="1 2" key="1">
    <citation type="submission" date="2024-05" db="EMBL/GenBank/DDBJ databases">
        <title>Genetic variation in Jamaican populations of the coffee berry borer (Hypothenemus hampei).</title>
        <authorList>
            <person name="Errbii M."/>
            <person name="Myrie A."/>
        </authorList>
    </citation>
    <scope>NUCLEOTIDE SEQUENCE [LARGE SCALE GENOMIC DNA]</scope>
    <source>
        <strain evidence="1">JA-Hopewell-2020-01-JO</strain>
        <tissue evidence="1">Whole body</tissue>
    </source>
</reference>
<comment type="caution">
    <text evidence="1">The sequence shown here is derived from an EMBL/GenBank/DDBJ whole genome shotgun (WGS) entry which is preliminary data.</text>
</comment>
<proteinExistence type="predicted"/>
<gene>
    <name evidence="1" type="ORF">ABEB36_011794</name>
</gene>
<sequence>MNERRNESSEIFKSQVDFSPESREEHGLLLLSFGKKYHRHAVQINLFPIGRLRGRCCGRLKRRRNRHAMSSTTSKQNTVAQSPPPVFLYYNIFEKWPLMSYEYLCRRSLV</sequence>
<organism evidence="1 2">
    <name type="scientific">Hypothenemus hampei</name>
    <name type="common">Coffee berry borer</name>
    <dbReference type="NCBI Taxonomy" id="57062"/>
    <lineage>
        <taxon>Eukaryota</taxon>
        <taxon>Metazoa</taxon>
        <taxon>Ecdysozoa</taxon>
        <taxon>Arthropoda</taxon>
        <taxon>Hexapoda</taxon>
        <taxon>Insecta</taxon>
        <taxon>Pterygota</taxon>
        <taxon>Neoptera</taxon>
        <taxon>Endopterygota</taxon>
        <taxon>Coleoptera</taxon>
        <taxon>Polyphaga</taxon>
        <taxon>Cucujiformia</taxon>
        <taxon>Curculionidae</taxon>
        <taxon>Scolytinae</taxon>
        <taxon>Hypothenemus</taxon>
    </lineage>
</organism>
<keyword evidence="2" id="KW-1185">Reference proteome</keyword>
<name>A0ABD1E916_HYPHA</name>
<protein>
    <submittedName>
        <fullName evidence="1">Uncharacterized protein</fullName>
    </submittedName>
</protein>
<accession>A0ABD1E916</accession>
<dbReference type="EMBL" id="JBDJPC010000009">
    <property type="protein sequence ID" value="KAL1491154.1"/>
    <property type="molecule type" value="Genomic_DNA"/>
</dbReference>
<evidence type="ECO:0000313" key="1">
    <source>
        <dbReference type="EMBL" id="KAL1491154.1"/>
    </source>
</evidence>
<dbReference type="Proteomes" id="UP001566132">
    <property type="component" value="Unassembled WGS sequence"/>
</dbReference>
<dbReference type="AlphaFoldDB" id="A0ABD1E916"/>